<keyword evidence="3 5" id="KW-0690">Ribosome biogenesis</keyword>
<accession>A0AAX4KL49</accession>
<gene>
    <name evidence="7" type="ORF">V865_004430</name>
</gene>
<reference evidence="7 8" key="1">
    <citation type="submission" date="2024-01" db="EMBL/GenBank/DDBJ databases">
        <title>Comparative genomics of Cryptococcus and Kwoniella reveals pathogenesis evolution and contrasting modes of karyotype evolution via chromosome fusion or intercentromeric recombination.</title>
        <authorList>
            <person name="Coelho M.A."/>
            <person name="David-Palma M."/>
            <person name="Shea T."/>
            <person name="Bowers K."/>
            <person name="McGinley-Smith S."/>
            <person name="Mohammad A.W."/>
            <person name="Gnirke A."/>
            <person name="Yurkov A.M."/>
            <person name="Nowrousian M."/>
            <person name="Sun S."/>
            <person name="Cuomo C.A."/>
            <person name="Heitman J."/>
        </authorList>
    </citation>
    <scope>NUCLEOTIDE SEQUENCE [LARGE SCALE GENOMIC DNA]</scope>
    <source>
        <strain evidence="7 8">PYCC6329</strain>
    </source>
</reference>
<feature type="compositionally biased region" description="Acidic residues" evidence="6">
    <location>
        <begin position="308"/>
        <end position="321"/>
    </location>
</feature>
<dbReference type="EMBL" id="CP144089">
    <property type="protein sequence ID" value="WWD06340.1"/>
    <property type="molecule type" value="Genomic_DNA"/>
</dbReference>
<evidence type="ECO:0000256" key="2">
    <source>
        <dbReference type="ARBA" id="ARBA00018339"/>
    </source>
</evidence>
<dbReference type="GO" id="GO:0000027">
    <property type="term" value="P:ribosomal large subunit assembly"/>
    <property type="evidence" value="ECO:0007669"/>
    <property type="project" value="UniProtKB-UniRule"/>
</dbReference>
<organism evidence="7 8">
    <name type="scientific">Kwoniella europaea PYCC6329</name>
    <dbReference type="NCBI Taxonomy" id="1423913"/>
    <lineage>
        <taxon>Eukaryota</taxon>
        <taxon>Fungi</taxon>
        <taxon>Dikarya</taxon>
        <taxon>Basidiomycota</taxon>
        <taxon>Agaricomycotina</taxon>
        <taxon>Tremellomycetes</taxon>
        <taxon>Tremellales</taxon>
        <taxon>Cryptococcaceae</taxon>
        <taxon>Kwoniella</taxon>
    </lineage>
</organism>
<dbReference type="GO" id="GO:0008097">
    <property type="term" value="F:5S rRNA binding"/>
    <property type="evidence" value="ECO:0007669"/>
    <property type="project" value="TreeGrafter"/>
</dbReference>
<evidence type="ECO:0000256" key="4">
    <source>
        <dbReference type="ARBA" id="ARBA00023242"/>
    </source>
</evidence>
<feature type="region of interest" description="Disordered" evidence="6">
    <location>
        <begin position="1"/>
        <end position="91"/>
    </location>
</feature>
<comment type="function">
    <text evidence="5">May play a role in ribosome biogenesis.</text>
</comment>
<evidence type="ECO:0000313" key="8">
    <source>
        <dbReference type="Proteomes" id="UP001358614"/>
    </source>
</evidence>
<dbReference type="PANTHER" id="PTHR14211">
    <property type="entry name" value="GLIOMA SUPPRESSOR CANDIDATE REGION GENE 2"/>
    <property type="match status" value="1"/>
</dbReference>
<dbReference type="GO" id="GO:0006364">
    <property type="term" value="P:rRNA processing"/>
    <property type="evidence" value="ECO:0007669"/>
    <property type="project" value="TreeGrafter"/>
</dbReference>
<feature type="compositionally biased region" description="Low complexity" evidence="6">
    <location>
        <begin position="130"/>
        <end position="141"/>
    </location>
</feature>
<comment type="subcellular location">
    <subcellularLocation>
        <location evidence="5">Nucleus</location>
        <location evidence="5">Nucleolus</location>
    </subcellularLocation>
    <subcellularLocation>
        <location evidence="5">Nucleus</location>
        <location evidence="5">Nucleoplasm</location>
    </subcellularLocation>
</comment>
<feature type="compositionally biased region" description="Polar residues" evidence="6">
    <location>
        <begin position="1"/>
        <end position="10"/>
    </location>
</feature>
<keyword evidence="8" id="KW-1185">Reference proteome</keyword>
<evidence type="ECO:0000256" key="1">
    <source>
        <dbReference type="ARBA" id="ARBA00008838"/>
    </source>
</evidence>
<dbReference type="PIRSF" id="PIRSF017302">
    <property type="entry name" value="Gltscr2"/>
    <property type="match status" value="1"/>
</dbReference>
<feature type="region of interest" description="Disordered" evidence="6">
    <location>
        <begin position="302"/>
        <end position="356"/>
    </location>
</feature>
<keyword evidence="4 5" id="KW-0539">Nucleus</keyword>
<dbReference type="AlphaFoldDB" id="A0AAX4KL49"/>
<sequence>MAPTKTSKASTKPYERPPSSSSSANGKGKAKATPSNEVNIGAPSTLGQSSRKGKKAWRKNIDITVEEGSLERGREEERVTGGPVAQKSNNDLFTVDVTGDVEVGKKARRAHKPLRSLSILNERSAVPSLTSKPSSSNTNTKNKTKAHISSAEKERLRRIARRSAVHPDERISSADIRKIDPSELTKDVWTETQEEEIVVKGGFGEETIIKKQIKVPTTLAKAREIYLNSQVENGVHLEIPQGGLSYNPTLESHQSLINSAVQEELDLLKQEEAQLKKVEELGGVVENRRNNWVPSEFAEGMAVGPGELSDEDDQSDDEEGEVAVKKQSKRKTTAQRNKALRAKMAQQAAKAELEKRKLHKSVSSVAAYKRELEKKMKEQKDKEIIAKLAKAQKAKMGLQEGEKIGKYRLNKKRVEVQLGEDLAESLRQVKPEGNLFKDRFLALQKRALIEPRVPVLPKKRVTKLKEYEKHAYKRFE</sequence>
<dbReference type="Proteomes" id="UP001358614">
    <property type="component" value="Chromosome 1"/>
</dbReference>
<dbReference type="GO" id="GO:0005730">
    <property type="term" value="C:nucleolus"/>
    <property type="evidence" value="ECO:0007669"/>
    <property type="project" value="UniProtKB-SubCell"/>
</dbReference>
<dbReference type="GO" id="GO:0005654">
    <property type="term" value="C:nucleoplasm"/>
    <property type="evidence" value="ECO:0007669"/>
    <property type="project" value="UniProtKB-SubCell"/>
</dbReference>
<protein>
    <recommendedName>
        <fullName evidence="2 5">Ribosome biogenesis protein NOP53</fullName>
    </recommendedName>
</protein>
<evidence type="ECO:0000256" key="5">
    <source>
        <dbReference type="PIRNR" id="PIRNR017302"/>
    </source>
</evidence>
<feature type="compositionally biased region" description="Basic and acidic residues" evidence="6">
    <location>
        <begin position="69"/>
        <end position="79"/>
    </location>
</feature>
<dbReference type="GeneID" id="91103231"/>
<dbReference type="InterPro" id="IPR011687">
    <property type="entry name" value="Nop53/GLTSCR2"/>
</dbReference>
<dbReference type="KEGG" id="ker:91103231"/>
<evidence type="ECO:0000256" key="6">
    <source>
        <dbReference type="SAM" id="MobiDB-lite"/>
    </source>
</evidence>
<proteinExistence type="inferred from homology"/>
<dbReference type="RefSeq" id="XP_066084307.1">
    <property type="nucleotide sequence ID" value="XM_066228210.1"/>
</dbReference>
<evidence type="ECO:0000313" key="7">
    <source>
        <dbReference type="EMBL" id="WWD06340.1"/>
    </source>
</evidence>
<feature type="region of interest" description="Disordered" evidence="6">
    <location>
        <begin position="114"/>
        <end position="154"/>
    </location>
</feature>
<feature type="compositionally biased region" description="Basic residues" evidence="6">
    <location>
        <begin position="326"/>
        <end position="341"/>
    </location>
</feature>
<comment type="similarity">
    <text evidence="1 5">Belongs to the NOP53 family.</text>
</comment>
<evidence type="ECO:0000256" key="3">
    <source>
        <dbReference type="ARBA" id="ARBA00022517"/>
    </source>
</evidence>
<dbReference type="Pfam" id="PF07767">
    <property type="entry name" value="Nop53"/>
    <property type="match status" value="1"/>
</dbReference>
<name>A0AAX4KL49_9TREE</name>
<dbReference type="PANTHER" id="PTHR14211:SF7">
    <property type="entry name" value="RIBOSOME BIOGENESIS PROTEIN NOP53"/>
    <property type="match status" value="1"/>
</dbReference>